<evidence type="ECO:0000313" key="4">
    <source>
        <dbReference type="Proteomes" id="UP001209878"/>
    </source>
</evidence>
<dbReference type="Proteomes" id="UP001209878">
    <property type="component" value="Unassembled WGS sequence"/>
</dbReference>
<feature type="domain" description="Ig-like" evidence="2">
    <location>
        <begin position="61"/>
        <end position="144"/>
    </location>
</feature>
<reference evidence="3" key="1">
    <citation type="journal article" date="2023" name="Mol. Biol. Evol.">
        <title>Third-Generation Sequencing Reveals the Adaptive Role of the Epigenome in Three Deep-Sea Polychaetes.</title>
        <authorList>
            <person name="Perez M."/>
            <person name="Aroh O."/>
            <person name="Sun Y."/>
            <person name="Lan Y."/>
            <person name="Juniper S.K."/>
            <person name="Young C.R."/>
            <person name="Angers B."/>
            <person name="Qian P.Y."/>
        </authorList>
    </citation>
    <scope>NUCLEOTIDE SEQUENCE</scope>
    <source>
        <strain evidence="3">R07B-5</strain>
    </source>
</reference>
<keyword evidence="1" id="KW-1133">Transmembrane helix</keyword>
<comment type="caution">
    <text evidence="3">The sequence shown here is derived from an EMBL/GenBank/DDBJ whole genome shotgun (WGS) entry which is preliminary data.</text>
</comment>
<gene>
    <name evidence="3" type="ORF">NP493_325g01004</name>
</gene>
<sequence>MITMLTMTKMCHPEILIDNHVSVCSAKMGAANRWALAVLMIVAAVAGSSIIDSSIRIRHFGQSLTINCSQEDSTMYSDVVLKYWVLPADMTIVYPEVSNNSNVQLLDKGWSLHIDSVEPKDLGTYLCLTVSTNRRPYNQYSRVNVYKTSPETWKQFRQNTITGAIAAGATFILIVFVCIIYGCRWRPAPGQRKDNRMKRSLYDIEYSYEPQSPTVTSDM</sequence>
<dbReference type="InterPro" id="IPR007110">
    <property type="entry name" value="Ig-like_dom"/>
</dbReference>
<dbReference type="AlphaFoldDB" id="A0AAD9NUA6"/>
<name>A0AAD9NUA6_RIDPI</name>
<evidence type="ECO:0000256" key="1">
    <source>
        <dbReference type="SAM" id="Phobius"/>
    </source>
</evidence>
<evidence type="ECO:0000313" key="3">
    <source>
        <dbReference type="EMBL" id="KAK2183052.1"/>
    </source>
</evidence>
<dbReference type="PROSITE" id="PS50835">
    <property type="entry name" value="IG_LIKE"/>
    <property type="match status" value="1"/>
</dbReference>
<feature type="transmembrane region" description="Helical" evidence="1">
    <location>
        <begin position="34"/>
        <end position="51"/>
    </location>
</feature>
<dbReference type="SUPFAM" id="SSF48726">
    <property type="entry name" value="Immunoglobulin"/>
    <property type="match status" value="1"/>
</dbReference>
<dbReference type="InterPro" id="IPR036179">
    <property type="entry name" value="Ig-like_dom_sf"/>
</dbReference>
<dbReference type="Gene3D" id="2.60.40.10">
    <property type="entry name" value="Immunoglobulins"/>
    <property type="match status" value="1"/>
</dbReference>
<accession>A0AAD9NUA6</accession>
<organism evidence="3 4">
    <name type="scientific">Ridgeia piscesae</name>
    <name type="common">Tubeworm</name>
    <dbReference type="NCBI Taxonomy" id="27915"/>
    <lineage>
        <taxon>Eukaryota</taxon>
        <taxon>Metazoa</taxon>
        <taxon>Spiralia</taxon>
        <taxon>Lophotrochozoa</taxon>
        <taxon>Annelida</taxon>
        <taxon>Polychaeta</taxon>
        <taxon>Sedentaria</taxon>
        <taxon>Canalipalpata</taxon>
        <taxon>Sabellida</taxon>
        <taxon>Siboglinidae</taxon>
        <taxon>Ridgeia</taxon>
    </lineage>
</organism>
<keyword evidence="1" id="KW-0812">Transmembrane</keyword>
<evidence type="ECO:0000259" key="2">
    <source>
        <dbReference type="PROSITE" id="PS50835"/>
    </source>
</evidence>
<feature type="transmembrane region" description="Helical" evidence="1">
    <location>
        <begin position="161"/>
        <end position="183"/>
    </location>
</feature>
<dbReference type="InterPro" id="IPR013783">
    <property type="entry name" value="Ig-like_fold"/>
</dbReference>
<dbReference type="EMBL" id="JAODUO010000325">
    <property type="protein sequence ID" value="KAK2183052.1"/>
    <property type="molecule type" value="Genomic_DNA"/>
</dbReference>
<keyword evidence="1" id="KW-0472">Membrane</keyword>
<protein>
    <recommendedName>
        <fullName evidence="2">Ig-like domain-containing protein</fullName>
    </recommendedName>
</protein>
<proteinExistence type="predicted"/>
<keyword evidence="4" id="KW-1185">Reference proteome</keyword>